<keyword evidence="4" id="KW-1185">Reference proteome</keyword>
<gene>
    <name evidence="3" type="ORF">L1785_19925</name>
</gene>
<dbReference type="InterPro" id="IPR002931">
    <property type="entry name" value="Transglutaminase-like"/>
</dbReference>
<feature type="domain" description="Transglutaminase-like" evidence="2">
    <location>
        <begin position="78"/>
        <end position="145"/>
    </location>
</feature>
<accession>A0AA41UB00</accession>
<dbReference type="EMBL" id="JAKGSG010000056">
    <property type="protein sequence ID" value="MCF4123242.1"/>
    <property type="molecule type" value="Genomic_DNA"/>
</dbReference>
<evidence type="ECO:0000256" key="1">
    <source>
        <dbReference type="SAM" id="MobiDB-lite"/>
    </source>
</evidence>
<evidence type="ECO:0000259" key="2">
    <source>
        <dbReference type="Pfam" id="PF01841"/>
    </source>
</evidence>
<organism evidence="3 4">
    <name type="scientific">Antribacter soli</name>
    <dbReference type="NCBI Taxonomy" id="2910976"/>
    <lineage>
        <taxon>Bacteria</taxon>
        <taxon>Bacillati</taxon>
        <taxon>Actinomycetota</taxon>
        <taxon>Actinomycetes</taxon>
        <taxon>Micrococcales</taxon>
        <taxon>Promicromonosporaceae</taxon>
        <taxon>Antribacter</taxon>
    </lineage>
</organism>
<proteinExistence type="predicted"/>
<dbReference type="Proteomes" id="UP001165405">
    <property type="component" value="Unassembled WGS sequence"/>
</dbReference>
<sequence length="324" mass="34267">MPAPTLADYASHSPYSDPGRHRDLLAAVEPDPATLRTVACGAVVHYRSGVDLTPEQRADIDRRWLAAILDGAVGRAGSLAGPRSPEQTLAGCCRDHTLLAVGTLRTHGIPARSRVGFAGYLATSFHADHVIVEQWDGTRWRRSDPELDPADGWGFDPTDIPAGPGAPFVTAAEAWLAIRGGTADPAGFGVGPDMPELGGRDFVRDYVLREVAHRHRDELLLWDFWGPMLGLGGLPPALQEQARAAGGEGLGLPGADLPGAEYDAIADEFAYLLIAADSGDEVAAEELAELYVGDPRLRPGDHVLTLSPLNGVAVTDLAGRSGMP</sequence>
<reference evidence="3" key="1">
    <citation type="submission" date="2022-01" db="EMBL/GenBank/DDBJ databases">
        <title>Antribacter sp. nov., isolated from Guizhou of China.</title>
        <authorList>
            <person name="Chengliang C."/>
            <person name="Ya Z."/>
        </authorList>
    </citation>
    <scope>NUCLEOTIDE SEQUENCE</scope>
    <source>
        <strain evidence="3">KLBMP 9083</strain>
    </source>
</reference>
<feature type="region of interest" description="Disordered" evidence="1">
    <location>
        <begin position="1"/>
        <end position="22"/>
    </location>
</feature>
<dbReference type="RefSeq" id="WP_236091054.1">
    <property type="nucleotide sequence ID" value="NZ_JAKGSG010000056.1"/>
</dbReference>
<evidence type="ECO:0000313" key="4">
    <source>
        <dbReference type="Proteomes" id="UP001165405"/>
    </source>
</evidence>
<comment type="caution">
    <text evidence="3">The sequence shown here is derived from an EMBL/GenBank/DDBJ whole genome shotgun (WGS) entry which is preliminary data.</text>
</comment>
<evidence type="ECO:0000313" key="3">
    <source>
        <dbReference type="EMBL" id="MCF4123242.1"/>
    </source>
</evidence>
<dbReference type="InterPro" id="IPR038765">
    <property type="entry name" value="Papain-like_cys_pep_sf"/>
</dbReference>
<dbReference type="Pfam" id="PF01841">
    <property type="entry name" value="Transglut_core"/>
    <property type="match status" value="1"/>
</dbReference>
<name>A0AA41UB00_9MICO</name>
<protein>
    <submittedName>
        <fullName evidence="3">Transglutaminase-like domain-containing protein</fullName>
    </submittedName>
</protein>
<dbReference type="SUPFAM" id="SSF54001">
    <property type="entry name" value="Cysteine proteinases"/>
    <property type="match status" value="1"/>
</dbReference>
<dbReference type="Gene3D" id="3.10.620.30">
    <property type="match status" value="1"/>
</dbReference>
<dbReference type="AlphaFoldDB" id="A0AA41UB00"/>